<organism evidence="2 3">
    <name type="scientific">Gymnopilus dilepis</name>
    <dbReference type="NCBI Taxonomy" id="231916"/>
    <lineage>
        <taxon>Eukaryota</taxon>
        <taxon>Fungi</taxon>
        <taxon>Dikarya</taxon>
        <taxon>Basidiomycota</taxon>
        <taxon>Agaricomycotina</taxon>
        <taxon>Agaricomycetes</taxon>
        <taxon>Agaricomycetidae</taxon>
        <taxon>Agaricales</taxon>
        <taxon>Agaricineae</taxon>
        <taxon>Hymenogastraceae</taxon>
        <taxon>Gymnopilus</taxon>
    </lineage>
</organism>
<evidence type="ECO:0000256" key="1">
    <source>
        <dbReference type="SAM" id="MobiDB-lite"/>
    </source>
</evidence>
<proteinExistence type="predicted"/>
<protein>
    <submittedName>
        <fullName evidence="2">Uncharacterized protein</fullName>
    </submittedName>
</protein>
<dbReference type="OrthoDB" id="3222453at2759"/>
<gene>
    <name evidence="2" type="ORF">CVT26_002633</name>
</gene>
<comment type="caution">
    <text evidence="2">The sequence shown here is derived from an EMBL/GenBank/DDBJ whole genome shotgun (WGS) entry which is preliminary data.</text>
</comment>
<keyword evidence="3" id="KW-1185">Reference proteome</keyword>
<feature type="compositionally biased region" description="Acidic residues" evidence="1">
    <location>
        <begin position="1"/>
        <end position="13"/>
    </location>
</feature>
<name>A0A409VCH5_9AGAR</name>
<dbReference type="Proteomes" id="UP000284706">
    <property type="component" value="Unassembled WGS sequence"/>
</dbReference>
<dbReference type="AlphaFoldDB" id="A0A409VCH5"/>
<sequence>MADPPESEVDVESEISTSRGSSIDGPYRQAKVQNTFPQCHLVHSIYGSEETYSRSLLSTGNGFAFWNAPEGHVQGPTRLEQLEETQTLGISIGDVGTIDPSGQFIFGFNIFTPATDPRHQGRLPDEFEEIQPVLDKASEIQLAPDFFKPGTIVSSKGVNVNQVSEAPLKASFWSSAREGAVLVLPHGGSREDLKSTSRLSDYIEKYALEWYRYLSKHSDGSASMIPNGSVFLVTGCDKAQSFCSVSFPSDWKNAGRRIEMTYEREEYPSWFPTMLAEEKNVDLAEGAGRQFCVFARGIHISISNRLWARHLPYPTDPPYYNILSTPVLGLRATLARFREHFMRKPDASLSGHEKLTMPLAPNS</sequence>
<feature type="region of interest" description="Disordered" evidence="1">
    <location>
        <begin position="1"/>
        <end position="26"/>
    </location>
</feature>
<dbReference type="EMBL" id="NHYE01005662">
    <property type="protein sequence ID" value="PPQ64801.1"/>
    <property type="molecule type" value="Genomic_DNA"/>
</dbReference>
<evidence type="ECO:0000313" key="3">
    <source>
        <dbReference type="Proteomes" id="UP000284706"/>
    </source>
</evidence>
<dbReference type="InParanoid" id="A0A409VCH5"/>
<evidence type="ECO:0000313" key="2">
    <source>
        <dbReference type="EMBL" id="PPQ64801.1"/>
    </source>
</evidence>
<accession>A0A409VCH5</accession>
<reference evidence="2 3" key="1">
    <citation type="journal article" date="2018" name="Evol. Lett.">
        <title>Horizontal gene cluster transfer increased hallucinogenic mushroom diversity.</title>
        <authorList>
            <person name="Reynolds H.T."/>
            <person name="Vijayakumar V."/>
            <person name="Gluck-Thaler E."/>
            <person name="Korotkin H.B."/>
            <person name="Matheny P.B."/>
            <person name="Slot J.C."/>
        </authorList>
    </citation>
    <scope>NUCLEOTIDE SEQUENCE [LARGE SCALE GENOMIC DNA]</scope>
    <source>
        <strain evidence="2 3">SRW20</strain>
    </source>
</reference>